<accession>A0A1H4EH11</accession>
<reference evidence="1 2" key="1">
    <citation type="submission" date="2016-10" db="EMBL/GenBank/DDBJ databases">
        <authorList>
            <person name="de Groot N.N."/>
        </authorList>
    </citation>
    <scope>NUCLEOTIDE SEQUENCE [LARGE SCALE GENOMIC DNA]</scope>
    <source>
        <strain evidence="1 2">DSM 15345</strain>
    </source>
</reference>
<dbReference type="AlphaFoldDB" id="A0A1H4EH11"/>
<name>A0A1H4EH11_9RHOB</name>
<dbReference type="Proteomes" id="UP000198703">
    <property type="component" value="Unassembled WGS sequence"/>
</dbReference>
<keyword evidence="2" id="KW-1185">Reference proteome</keyword>
<gene>
    <name evidence="1" type="ORF">SAMN05444370_1141</name>
</gene>
<proteinExistence type="predicted"/>
<evidence type="ECO:0000313" key="1">
    <source>
        <dbReference type="EMBL" id="SEA84315.1"/>
    </source>
</evidence>
<protein>
    <submittedName>
        <fullName evidence="1">Uncharacterized protein</fullName>
    </submittedName>
</protein>
<dbReference type="STRING" id="89524.SAMN05444370_1141"/>
<organism evidence="1 2">
    <name type="scientific">Rubrimonas cliftonensis</name>
    <dbReference type="NCBI Taxonomy" id="89524"/>
    <lineage>
        <taxon>Bacteria</taxon>
        <taxon>Pseudomonadati</taxon>
        <taxon>Pseudomonadota</taxon>
        <taxon>Alphaproteobacteria</taxon>
        <taxon>Rhodobacterales</taxon>
        <taxon>Paracoccaceae</taxon>
        <taxon>Rubrimonas</taxon>
    </lineage>
</organism>
<dbReference type="EMBL" id="FNQM01000014">
    <property type="protein sequence ID" value="SEA84315.1"/>
    <property type="molecule type" value="Genomic_DNA"/>
</dbReference>
<sequence>MPRYAFSQGEIAALQDYLERIGAEQRTGATANSVTFGLPELPGSPVLTEELAVAIRSGLADALGGGTVWGRSVEIVTFRDGAPPPSMLAVLSPRVEAVPGYAALGVPTLFPLGALEGDEDPSIVRAATPSRAGVRAALAGAIAAADPASVTIIATPDTRERADAEALGLALRLESPAMSERIRISPGARKDAATDRDALVILSEDGLNAARGWPGPVWLSWSALQAAGGALEGGHPLFAVVETPWIVRRAIETGGHPIIAHGERIGAATAEALMAAGRNLTRGGLLEALEDARLDEWGLDYATHPLTGAADVMFVTLNLRQN</sequence>
<evidence type="ECO:0000313" key="2">
    <source>
        <dbReference type="Proteomes" id="UP000198703"/>
    </source>
</evidence>